<dbReference type="InterPro" id="IPR051811">
    <property type="entry name" value="Cytochrome_c550/c551-like"/>
</dbReference>
<proteinExistence type="predicted"/>
<evidence type="ECO:0000259" key="8">
    <source>
        <dbReference type="PROSITE" id="PS51007"/>
    </source>
</evidence>
<evidence type="ECO:0000256" key="1">
    <source>
        <dbReference type="ARBA" id="ARBA00022448"/>
    </source>
</evidence>
<evidence type="ECO:0000256" key="7">
    <source>
        <dbReference type="SAM" id="Phobius"/>
    </source>
</evidence>
<dbReference type="InterPro" id="IPR036909">
    <property type="entry name" value="Cyt_c-like_dom_sf"/>
</dbReference>
<keyword evidence="4" id="KW-0249">Electron transport</keyword>
<keyword evidence="7" id="KW-1133">Transmembrane helix</keyword>
<comment type="caution">
    <text evidence="9">The sequence shown here is derived from an EMBL/GenBank/DDBJ whole genome shotgun (WGS) entry which is preliminary data.</text>
</comment>
<evidence type="ECO:0000256" key="6">
    <source>
        <dbReference type="PROSITE-ProRule" id="PRU00433"/>
    </source>
</evidence>
<evidence type="ECO:0000256" key="5">
    <source>
        <dbReference type="ARBA" id="ARBA00023004"/>
    </source>
</evidence>
<evidence type="ECO:0000256" key="3">
    <source>
        <dbReference type="ARBA" id="ARBA00022723"/>
    </source>
</evidence>
<dbReference type="PANTHER" id="PTHR37823:SF4">
    <property type="entry name" value="MENAQUINOL-CYTOCHROME C REDUCTASE CYTOCHROME B_C SUBUNIT"/>
    <property type="match status" value="1"/>
</dbReference>
<dbReference type="Pfam" id="PF13442">
    <property type="entry name" value="Cytochrome_CBB3"/>
    <property type="match status" value="1"/>
</dbReference>
<organism evidence="9 10">
    <name type="scientific">Neobacillus pocheonensis</name>
    <dbReference type="NCBI Taxonomy" id="363869"/>
    <lineage>
        <taxon>Bacteria</taxon>
        <taxon>Bacillati</taxon>
        <taxon>Bacillota</taxon>
        <taxon>Bacilli</taxon>
        <taxon>Bacillales</taxon>
        <taxon>Bacillaceae</taxon>
        <taxon>Neobacillus</taxon>
    </lineage>
</organism>
<keyword evidence="10" id="KW-1185">Reference proteome</keyword>
<evidence type="ECO:0000313" key="10">
    <source>
        <dbReference type="Proteomes" id="UP001523262"/>
    </source>
</evidence>
<keyword evidence="2 6" id="KW-0349">Heme</keyword>
<dbReference type="SUPFAM" id="SSF46626">
    <property type="entry name" value="Cytochrome c"/>
    <property type="match status" value="1"/>
</dbReference>
<dbReference type="PROSITE" id="PS51007">
    <property type="entry name" value="CYTC"/>
    <property type="match status" value="1"/>
</dbReference>
<dbReference type="Gene3D" id="1.10.760.10">
    <property type="entry name" value="Cytochrome c-like domain"/>
    <property type="match status" value="1"/>
</dbReference>
<feature type="transmembrane region" description="Helical" evidence="7">
    <location>
        <begin position="6"/>
        <end position="25"/>
    </location>
</feature>
<dbReference type="EMBL" id="JAMQCR010000001">
    <property type="protein sequence ID" value="MCM2532731.1"/>
    <property type="molecule type" value="Genomic_DNA"/>
</dbReference>
<dbReference type="InterPro" id="IPR012218">
    <property type="entry name" value="Cyt_c_BACSU-c550-type"/>
</dbReference>
<evidence type="ECO:0000256" key="4">
    <source>
        <dbReference type="ARBA" id="ARBA00022982"/>
    </source>
</evidence>
<keyword evidence="3 6" id="KW-0479">Metal-binding</keyword>
<keyword evidence="1" id="KW-0813">Transport</keyword>
<accession>A0ABT0W8S4</accession>
<dbReference type="PANTHER" id="PTHR37823">
    <property type="entry name" value="CYTOCHROME C-553-LIKE"/>
    <property type="match status" value="1"/>
</dbReference>
<reference evidence="9 10" key="1">
    <citation type="submission" date="2022-06" db="EMBL/GenBank/DDBJ databases">
        <authorList>
            <person name="Jeon C.O."/>
        </authorList>
    </citation>
    <scope>NUCLEOTIDE SEQUENCE [LARGE SCALE GENOMIC DNA]</scope>
    <source>
        <strain evidence="9 10">KCTC 13943</strain>
    </source>
</reference>
<name>A0ABT0W8S4_9BACI</name>
<evidence type="ECO:0000256" key="2">
    <source>
        <dbReference type="ARBA" id="ARBA00022617"/>
    </source>
</evidence>
<evidence type="ECO:0000313" key="9">
    <source>
        <dbReference type="EMBL" id="MCM2532731.1"/>
    </source>
</evidence>
<keyword evidence="5 6" id="KW-0408">Iron</keyword>
<dbReference type="PIRSF" id="PIRSF000025">
    <property type="entry name" value="Cytc_Bsub_c550"/>
    <property type="match status" value="1"/>
</dbReference>
<gene>
    <name evidence="9" type="ORF">NDK43_10475</name>
</gene>
<keyword evidence="7" id="KW-0812">Transmembrane</keyword>
<sequence>MEKPIFIIPVILLVAVILFVNVVFLHPAKENKTATPAKTEKTASTFDPVAFYKQTCIGCHGDQYQGVVGPTLKNLSSKYKQADVENILKNGKGGVMPAGLVKDEDIPAMAKWVLSLK</sequence>
<keyword evidence="7" id="KW-0472">Membrane</keyword>
<protein>
    <submittedName>
        <fullName evidence="9">Cytochrome c</fullName>
    </submittedName>
</protein>
<dbReference type="Proteomes" id="UP001523262">
    <property type="component" value="Unassembled WGS sequence"/>
</dbReference>
<feature type="domain" description="Cytochrome c" evidence="8">
    <location>
        <begin position="37"/>
        <end position="117"/>
    </location>
</feature>
<dbReference type="InterPro" id="IPR009056">
    <property type="entry name" value="Cyt_c-like_dom"/>
</dbReference>